<comment type="caution">
    <text evidence="2">The sequence shown here is derived from an EMBL/GenBank/DDBJ whole genome shotgun (WGS) entry which is preliminary data.</text>
</comment>
<accession>A0A2R7UMJ5</accession>
<organism evidence="2 3">
    <name type="scientific">Pseudomonas plecoglossicida</name>
    <dbReference type="NCBI Taxonomy" id="70775"/>
    <lineage>
        <taxon>Bacteria</taxon>
        <taxon>Pseudomonadati</taxon>
        <taxon>Pseudomonadota</taxon>
        <taxon>Gammaproteobacteria</taxon>
        <taxon>Pseudomonadales</taxon>
        <taxon>Pseudomonadaceae</taxon>
        <taxon>Pseudomonas</taxon>
    </lineage>
</organism>
<protein>
    <submittedName>
        <fullName evidence="2">Uncharacterized protein</fullName>
    </submittedName>
</protein>
<dbReference type="Proteomes" id="UP000244874">
    <property type="component" value="Unassembled WGS sequence"/>
</dbReference>
<reference evidence="2 3" key="1">
    <citation type="submission" date="2018-04" db="EMBL/GenBank/DDBJ databases">
        <authorList>
            <person name="Go L.Y."/>
            <person name="Mitchell J.A."/>
        </authorList>
    </citation>
    <scope>NUCLEOTIDE SEQUENCE [LARGE SCALE GENOMIC DNA]</scope>
    <source>
        <strain evidence="2 3">KCJK7865</strain>
    </source>
</reference>
<sequence>MRAFLLACAGLFAGEPAPTGIALHSASVQYLWERVHPRKGRYRRCKISRQKKGAPTKRPTSRKAHNKFSWRPAAPSLPHCTLRSAPSRRS</sequence>
<dbReference type="EMBL" id="QANO01000081">
    <property type="protein sequence ID" value="PTU53367.1"/>
    <property type="molecule type" value="Genomic_DNA"/>
</dbReference>
<feature type="region of interest" description="Disordered" evidence="1">
    <location>
        <begin position="42"/>
        <end position="90"/>
    </location>
</feature>
<proteinExistence type="predicted"/>
<gene>
    <name evidence="2" type="ORF">DBB42_05105</name>
</gene>
<evidence type="ECO:0000313" key="2">
    <source>
        <dbReference type="EMBL" id="PTU53367.1"/>
    </source>
</evidence>
<feature type="compositionally biased region" description="Basic residues" evidence="1">
    <location>
        <begin position="42"/>
        <end position="68"/>
    </location>
</feature>
<name>A0A2R7UMJ5_PSEDL</name>
<dbReference type="AlphaFoldDB" id="A0A2R7UMJ5"/>
<evidence type="ECO:0000256" key="1">
    <source>
        <dbReference type="SAM" id="MobiDB-lite"/>
    </source>
</evidence>
<evidence type="ECO:0000313" key="3">
    <source>
        <dbReference type="Proteomes" id="UP000244874"/>
    </source>
</evidence>